<keyword evidence="7" id="KW-1185">Reference proteome</keyword>
<dbReference type="PANTHER" id="PTHR45138">
    <property type="entry name" value="REGULATORY COMPONENTS OF SENSORY TRANSDUCTION SYSTEM"/>
    <property type="match status" value="1"/>
</dbReference>
<evidence type="ECO:0000259" key="4">
    <source>
        <dbReference type="PROSITE" id="PS50113"/>
    </source>
</evidence>
<comment type="cofactor">
    <cofactor evidence="1">
        <name>Mg(2+)</name>
        <dbReference type="ChEBI" id="CHEBI:18420"/>
    </cofactor>
</comment>
<dbReference type="GO" id="GO:0005886">
    <property type="term" value="C:plasma membrane"/>
    <property type="evidence" value="ECO:0007669"/>
    <property type="project" value="TreeGrafter"/>
</dbReference>
<comment type="caution">
    <text evidence="6">The sequence shown here is derived from an EMBL/GenBank/DDBJ whole genome shotgun (WGS) entry which is preliminary data.</text>
</comment>
<proteinExistence type="predicted"/>
<organism evidence="6 7">
    <name type="scientific">Ferrimonas sediminicola</name>
    <dbReference type="NCBI Taxonomy" id="2569538"/>
    <lineage>
        <taxon>Bacteria</taxon>
        <taxon>Pseudomonadati</taxon>
        <taxon>Pseudomonadota</taxon>
        <taxon>Gammaproteobacteria</taxon>
        <taxon>Alteromonadales</taxon>
        <taxon>Ferrimonadaceae</taxon>
        <taxon>Ferrimonas</taxon>
    </lineage>
</organism>
<dbReference type="InterPro" id="IPR029787">
    <property type="entry name" value="Nucleotide_cyclase"/>
</dbReference>
<dbReference type="Pfam" id="PF08448">
    <property type="entry name" value="PAS_4"/>
    <property type="match status" value="1"/>
</dbReference>
<dbReference type="PANTHER" id="PTHR45138:SF9">
    <property type="entry name" value="DIGUANYLATE CYCLASE DGCM-RELATED"/>
    <property type="match status" value="1"/>
</dbReference>
<evidence type="ECO:0000256" key="1">
    <source>
        <dbReference type="ARBA" id="ARBA00001946"/>
    </source>
</evidence>
<dbReference type="NCBIfam" id="TIGR00229">
    <property type="entry name" value="sensory_box"/>
    <property type="match status" value="1"/>
</dbReference>
<evidence type="ECO:0000256" key="2">
    <source>
        <dbReference type="ARBA" id="ARBA00012528"/>
    </source>
</evidence>
<dbReference type="OrthoDB" id="73375at2"/>
<dbReference type="InterPro" id="IPR043128">
    <property type="entry name" value="Rev_trsase/Diguanyl_cyclase"/>
</dbReference>
<dbReference type="InterPro" id="IPR000700">
    <property type="entry name" value="PAS-assoc_C"/>
</dbReference>
<sequence length="316" mass="36182">MTALVLFLIFTIALLALQLFRYQQRLADAHQKQIRLKQILDHAGAYIYTKDRNQNYTYANKPCLELFQIDESNLSDFSDSHYFPIETQEKLKVIDRKVLEGKPNQEEVIVEREVGKPTVYLETKHPLRNKQGHIDELVGMSTDVTELWRLKKAMEMQANIDPLTGIANRLKLDALFQTEIDRARRYHTPLCAILGDVDHFKRVNDEFGHQVGDRVLITIAELIQSSLRSSDYAGRWGGEEFLLICPQTELSQATKLAERIRQQIVEHRFDTGKRLSISFGVAAFAEGDSVSSLTTKADRALYQAKSGGRNQVCQYH</sequence>
<dbReference type="EC" id="2.7.7.65" evidence="2"/>
<dbReference type="Gene3D" id="3.30.70.270">
    <property type="match status" value="1"/>
</dbReference>
<dbReference type="RefSeq" id="WP_136852054.1">
    <property type="nucleotide sequence ID" value="NZ_SWCI01000002.1"/>
</dbReference>
<dbReference type="InterPro" id="IPR000014">
    <property type="entry name" value="PAS"/>
</dbReference>
<reference evidence="6 7" key="1">
    <citation type="submission" date="2019-04" db="EMBL/GenBank/DDBJ databases">
        <authorList>
            <person name="Hwang J.C."/>
        </authorList>
    </citation>
    <scope>NUCLEOTIDE SEQUENCE [LARGE SCALE GENOMIC DNA]</scope>
    <source>
        <strain evidence="6 7">IMCC35001</strain>
    </source>
</reference>
<dbReference type="InterPro" id="IPR000160">
    <property type="entry name" value="GGDEF_dom"/>
</dbReference>
<dbReference type="InterPro" id="IPR013656">
    <property type="entry name" value="PAS_4"/>
</dbReference>
<dbReference type="Gene3D" id="3.30.450.20">
    <property type="entry name" value="PAS domain"/>
    <property type="match status" value="1"/>
</dbReference>
<dbReference type="PROSITE" id="PS50113">
    <property type="entry name" value="PAC"/>
    <property type="match status" value="1"/>
</dbReference>
<dbReference type="GO" id="GO:0052621">
    <property type="term" value="F:diguanylate cyclase activity"/>
    <property type="evidence" value="ECO:0007669"/>
    <property type="project" value="UniProtKB-EC"/>
</dbReference>
<feature type="domain" description="GGDEF" evidence="5">
    <location>
        <begin position="188"/>
        <end position="316"/>
    </location>
</feature>
<gene>
    <name evidence="6" type="ORF">FCL40_05280</name>
</gene>
<dbReference type="AlphaFoldDB" id="A0A4U1BHM2"/>
<evidence type="ECO:0000313" key="6">
    <source>
        <dbReference type="EMBL" id="TKB50564.1"/>
    </source>
</evidence>
<dbReference type="Pfam" id="PF00990">
    <property type="entry name" value="GGDEF"/>
    <property type="match status" value="1"/>
</dbReference>
<dbReference type="NCBIfam" id="TIGR00254">
    <property type="entry name" value="GGDEF"/>
    <property type="match status" value="1"/>
</dbReference>
<name>A0A4U1BHM2_9GAMM</name>
<dbReference type="InterPro" id="IPR035965">
    <property type="entry name" value="PAS-like_dom_sf"/>
</dbReference>
<comment type="catalytic activity">
    <reaction evidence="3">
        <text>2 GTP = 3',3'-c-di-GMP + 2 diphosphate</text>
        <dbReference type="Rhea" id="RHEA:24898"/>
        <dbReference type="ChEBI" id="CHEBI:33019"/>
        <dbReference type="ChEBI" id="CHEBI:37565"/>
        <dbReference type="ChEBI" id="CHEBI:58805"/>
        <dbReference type="EC" id="2.7.7.65"/>
    </reaction>
</comment>
<dbReference type="SMART" id="SM00267">
    <property type="entry name" value="GGDEF"/>
    <property type="match status" value="1"/>
</dbReference>
<dbReference type="GO" id="GO:0043709">
    <property type="term" value="P:cell adhesion involved in single-species biofilm formation"/>
    <property type="evidence" value="ECO:0007669"/>
    <property type="project" value="TreeGrafter"/>
</dbReference>
<evidence type="ECO:0000259" key="5">
    <source>
        <dbReference type="PROSITE" id="PS50887"/>
    </source>
</evidence>
<dbReference type="CDD" id="cd01949">
    <property type="entry name" value="GGDEF"/>
    <property type="match status" value="1"/>
</dbReference>
<dbReference type="SUPFAM" id="SSF55073">
    <property type="entry name" value="Nucleotide cyclase"/>
    <property type="match status" value="1"/>
</dbReference>
<dbReference type="InterPro" id="IPR050469">
    <property type="entry name" value="Diguanylate_Cyclase"/>
</dbReference>
<dbReference type="SUPFAM" id="SSF55785">
    <property type="entry name" value="PYP-like sensor domain (PAS domain)"/>
    <property type="match status" value="1"/>
</dbReference>
<dbReference type="Proteomes" id="UP000305674">
    <property type="component" value="Unassembled WGS sequence"/>
</dbReference>
<accession>A0A4U1BHM2</accession>
<dbReference type="EMBL" id="SWCI01000002">
    <property type="protein sequence ID" value="TKB50564.1"/>
    <property type="molecule type" value="Genomic_DNA"/>
</dbReference>
<dbReference type="PROSITE" id="PS50887">
    <property type="entry name" value="GGDEF"/>
    <property type="match status" value="1"/>
</dbReference>
<dbReference type="GO" id="GO:1902201">
    <property type="term" value="P:negative regulation of bacterial-type flagellum-dependent cell motility"/>
    <property type="evidence" value="ECO:0007669"/>
    <property type="project" value="TreeGrafter"/>
</dbReference>
<feature type="domain" description="PAC" evidence="4">
    <location>
        <begin position="104"/>
        <end position="156"/>
    </location>
</feature>
<evidence type="ECO:0000313" key="7">
    <source>
        <dbReference type="Proteomes" id="UP000305674"/>
    </source>
</evidence>
<dbReference type="FunFam" id="3.30.70.270:FF:000001">
    <property type="entry name" value="Diguanylate cyclase domain protein"/>
    <property type="match status" value="1"/>
</dbReference>
<evidence type="ECO:0000256" key="3">
    <source>
        <dbReference type="ARBA" id="ARBA00034247"/>
    </source>
</evidence>
<protein>
    <recommendedName>
        <fullName evidence="2">diguanylate cyclase</fullName>
        <ecNumber evidence="2">2.7.7.65</ecNumber>
    </recommendedName>
</protein>